<evidence type="ECO:0008006" key="3">
    <source>
        <dbReference type="Google" id="ProtNLM"/>
    </source>
</evidence>
<dbReference type="STRING" id="1550566.SZ63_09580"/>
<evidence type="ECO:0000313" key="2">
    <source>
        <dbReference type="Proteomes" id="UP000035301"/>
    </source>
</evidence>
<gene>
    <name evidence="1" type="ORF">SZ63_09580</name>
</gene>
<organism evidence="1 2">
    <name type="scientific">Methanoculleus sediminis</name>
    <dbReference type="NCBI Taxonomy" id="1550566"/>
    <lineage>
        <taxon>Archaea</taxon>
        <taxon>Methanobacteriati</taxon>
        <taxon>Methanobacteriota</taxon>
        <taxon>Stenosarchaea group</taxon>
        <taxon>Methanomicrobia</taxon>
        <taxon>Methanomicrobiales</taxon>
        <taxon>Methanomicrobiaceae</taxon>
        <taxon>Methanoculleus</taxon>
    </lineage>
</organism>
<dbReference type="RefSeq" id="WP_048184642.1">
    <property type="nucleotide sequence ID" value="NZ_JXOJ01000004.1"/>
</dbReference>
<dbReference type="Proteomes" id="UP000035301">
    <property type="component" value="Unassembled WGS sequence"/>
</dbReference>
<evidence type="ECO:0000313" key="1">
    <source>
        <dbReference type="EMBL" id="KLK87845.1"/>
    </source>
</evidence>
<reference evidence="1 2" key="1">
    <citation type="journal article" date="2015" name="Int. J. Syst. Evol. Microbiol.">
        <title>Methanoculleus sediminis sp. nov., a methanogen from sediments near a submarine mud volcano.</title>
        <authorList>
            <person name="Chen S.C."/>
            <person name="Chen M.F."/>
            <person name="Lai M.C."/>
            <person name="Weng C.Y."/>
            <person name="Wu S.Y."/>
            <person name="Lin S."/>
            <person name="Yang T.F."/>
            <person name="Chen P.C."/>
        </authorList>
    </citation>
    <scope>NUCLEOTIDE SEQUENCE [LARGE SCALE GENOMIC DNA]</scope>
    <source>
        <strain evidence="1 2">S3Fa</strain>
    </source>
</reference>
<proteinExistence type="predicted"/>
<dbReference type="OrthoDB" id="106232at2157"/>
<name>A0A0H1QY63_9EURY</name>
<accession>A0A0H1QY63</accession>
<protein>
    <recommendedName>
        <fullName evidence="3">Restriction endonuclease type IV Mrr domain-containing protein</fullName>
    </recommendedName>
</protein>
<dbReference type="EMBL" id="JXOJ01000004">
    <property type="protein sequence ID" value="KLK87845.1"/>
    <property type="molecule type" value="Genomic_DNA"/>
</dbReference>
<dbReference type="PATRIC" id="fig|1550566.3.peg.2084"/>
<sequence>MESIDFDRAYYIKLGEKGKWEQSSIEEGKMRIGWTNVDLEDLRRGNWEIIERAIRHKVKHPGSATHDFNSLKTIHNSNRGDVWITFYDSKLWWCRLKDGRILEDGVSKYRLTDGGWHDRSIQGKVLLTNTLPGNIAQLQAFRATSCTVRPLDTLRRLINGEHTPEYTATVDAREELVYRTEALIRHLHWMDFEVLVDLVFSGAGWRRRSVVGKTMKFADIEFEDPINNESYQVQVKSRSTLHEFREYSDRFTRDEFRKLFYVVHSPDDALAAHATSPDPEVVLVPPRRLAAMVVDAGLVGWVLEKTV</sequence>
<comment type="caution">
    <text evidence="1">The sequence shown here is derived from an EMBL/GenBank/DDBJ whole genome shotgun (WGS) entry which is preliminary data.</text>
</comment>
<keyword evidence="2" id="KW-1185">Reference proteome</keyword>
<dbReference type="AlphaFoldDB" id="A0A0H1QY63"/>